<dbReference type="PANTHER" id="PTHR13794">
    <property type="entry name" value="ENOLASE SUPERFAMILY, MANDELATE RACEMASE"/>
    <property type="match status" value="1"/>
</dbReference>
<organism evidence="5 6">
    <name type="scientific">Dongia mobilis</name>
    <dbReference type="NCBI Taxonomy" id="578943"/>
    <lineage>
        <taxon>Bacteria</taxon>
        <taxon>Pseudomonadati</taxon>
        <taxon>Pseudomonadota</taxon>
        <taxon>Alphaproteobacteria</taxon>
        <taxon>Rhodospirillales</taxon>
        <taxon>Dongiaceae</taxon>
        <taxon>Dongia</taxon>
    </lineage>
</organism>
<dbReference type="PANTHER" id="PTHR13794:SF58">
    <property type="entry name" value="MITOCHONDRIAL ENOLASE SUPERFAMILY MEMBER 1"/>
    <property type="match status" value="1"/>
</dbReference>
<comment type="cofactor">
    <cofactor evidence="1">
        <name>Mg(2+)</name>
        <dbReference type="ChEBI" id="CHEBI:18420"/>
    </cofactor>
</comment>
<dbReference type="SFLD" id="SFLDG00179">
    <property type="entry name" value="mandelate_racemase"/>
    <property type="match status" value="1"/>
</dbReference>
<dbReference type="InterPro" id="IPR013342">
    <property type="entry name" value="Mandelate_racemase_C"/>
</dbReference>
<dbReference type="InterPro" id="IPR036849">
    <property type="entry name" value="Enolase-like_C_sf"/>
</dbReference>
<feature type="domain" description="Mandelate racemase/muconate lactonizing enzyme C-terminal" evidence="4">
    <location>
        <begin position="125"/>
        <end position="230"/>
    </location>
</feature>
<keyword evidence="6" id="KW-1185">Reference proteome</keyword>
<protein>
    <submittedName>
        <fullName evidence="5">L-alanine-DL-glutamate epimerase-like enolase superfamily enzyme</fullName>
    </submittedName>
</protein>
<dbReference type="Pfam" id="PF13378">
    <property type="entry name" value="MR_MLE_C"/>
    <property type="match status" value="1"/>
</dbReference>
<dbReference type="InterPro" id="IPR029065">
    <property type="entry name" value="Enolase_C-like"/>
</dbReference>
<dbReference type="Pfam" id="PF02746">
    <property type="entry name" value="MR_MLE_N"/>
    <property type="match status" value="1"/>
</dbReference>
<name>A0A4R6WJF8_9PROT</name>
<dbReference type="OrthoDB" id="7511553at2"/>
<gene>
    <name evidence="5" type="ORF">A8950_3436</name>
</gene>
<dbReference type="SMART" id="SM00922">
    <property type="entry name" value="MR_MLE"/>
    <property type="match status" value="1"/>
</dbReference>
<evidence type="ECO:0000313" key="6">
    <source>
        <dbReference type="Proteomes" id="UP000295783"/>
    </source>
</evidence>
<evidence type="ECO:0000256" key="1">
    <source>
        <dbReference type="ARBA" id="ARBA00001946"/>
    </source>
</evidence>
<dbReference type="InterPro" id="IPR013341">
    <property type="entry name" value="Mandelate_racemase_N_dom"/>
</dbReference>
<dbReference type="Proteomes" id="UP000295783">
    <property type="component" value="Unassembled WGS sequence"/>
</dbReference>
<dbReference type="Gene3D" id="3.30.390.10">
    <property type="entry name" value="Enolase-like, N-terminal domain"/>
    <property type="match status" value="1"/>
</dbReference>
<dbReference type="CDD" id="cd03316">
    <property type="entry name" value="MR_like"/>
    <property type="match status" value="1"/>
</dbReference>
<evidence type="ECO:0000313" key="5">
    <source>
        <dbReference type="EMBL" id="TDQ78973.1"/>
    </source>
</evidence>
<evidence type="ECO:0000256" key="2">
    <source>
        <dbReference type="ARBA" id="ARBA00022723"/>
    </source>
</evidence>
<dbReference type="GO" id="GO:0016052">
    <property type="term" value="P:carbohydrate catabolic process"/>
    <property type="evidence" value="ECO:0007669"/>
    <property type="project" value="TreeGrafter"/>
</dbReference>
<evidence type="ECO:0000259" key="4">
    <source>
        <dbReference type="SMART" id="SM00922"/>
    </source>
</evidence>
<keyword evidence="2" id="KW-0479">Metal-binding</keyword>
<dbReference type="GO" id="GO:0016836">
    <property type="term" value="F:hydro-lyase activity"/>
    <property type="evidence" value="ECO:0007669"/>
    <property type="project" value="TreeGrafter"/>
</dbReference>
<dbReference type="RefSeq" id="WP_133614871.1">
    <property type="nucleotide sequence ID" value="NZ_SNYW01000012.1"/>
</dbReference>
<dbReference type="AlphaFoldDB" id="A0A4R6WJF8"/>
<reference evidence="5 6" key="1">
    <citation type="submission" date="2019-03" db="EMBL/GenBank/DDBJ databases">
        <title>Genomic Encyclopedia of Type Strains, Phase III (KMG-III): the genomes of soil and plant-associated and newly described type strains.</title>
        <authorList>
            <person name="Whitman W."/>
        </authorList>
    </citation>
    <scope>NUCLEOTIDE SEQUENCE [LARGE SCALE GENOMIC DNA]</scope>
    <source>
        <strain evidence="5 6">CGMCC 1.7660</strain>
    </source>
</reference>
<keyword evidence="3" id="KW-0460">Magnesium</keyword>
<dbReference type="Gene3D" id="3.20.20.120">
    <property type="entry name" value="Enolase-like C-terminal domain"/>
    <property type="match status" value="1"/>
</dbReference>
<dbReference type="GO" id="GO:0000287">
    <property type="term" value="F:magnesium ion binding"/>
    <property type="evidence" value="ECO:0007669"/>
    <property type="project" value="TreeGrafter"/>
</dbReference>
<dbReference type="SFLD" id="SFLDS00001">
    <property type="entry name" value="Enolase"/>
    <property type="match status" value="1"/>
</dbReference>
<evidence type="ECO:0000256" key="3">
    <source>
        <dbReference type="ARBA" id="ARBA00022842"/>
    </source>
</evidence>
<dbReference type="SUPFAM" id="SSF54826">
    <property type="entry name" value="Enolase N-terminal domain-like"/>
    <property type="match status" value="1"/>
</dbReference>
<dbReference type="EMBL" id="SNYW01000012">
    <property type="protein sequence ID" value="TDQ78973.1"/>
    <property type="molecule type" value="Genomic_DNA"/>
</dbReference>
<dbReference type="InterPro" id="IPR046945">
    <property type="entry name" value="RHMD-like"/>
</dbReference>
<sequence>MRITKLESFCNRYVGFLRITDESGAQGWGQFSTYHSDITAQVFHRQVAPYVLGKDEADLESLIELALEREHKFPGSYMKRAVGGYDTAVWDLRGKRAGKPVVELLGGTPGRIRAYASSMKRDITPEQEAERFLRLRDAHGFDAFKFRVGAECGHDVDEWPGRTEAIVPAIRKALGPEATLLVDANSGFSPKRAIDVGRMLESEGVSHFEEPCPYWELEQTKEVTEALNLDVTGGEQDCEFPVWRQMIRDRVVDVLQPDILYLGGIARTLTVCRMAAEAGMPVTPHAANWGLVTLFTMHLLRAIPNAGKYLEFSIEGPDYYPWQYGLFRSFPYEIRDGQATVTDAPGWGIEIEPEWLAKSTYQVSELA</sequence>
<dbReference type="SUPFAM" id="SSF51604">
    <property type="entry name" value="Enolase C-terminal domain-like"/>
    <property type="match status" value="1"/>
</dbReference>
<proteinExistence type="predicted"/>
<comment type="caution">
    <text evidence="5">The sequence shown here is derived from an EMBL/GenBank/DDBJ whole genome shotgun (WGS) entry which is preliminary data.</text>
</comment>
<dbReference type="InterPro" id="IPR029017">
    <property type="entry name" value="Enolase-like_N"/>
</dbReference>
<accession>A0A4R6WJF8</accession>